<proteinExistence type="predicted"/>
<keyword evidence="2" id="KW-1185">Reference proteome</keyword>
<name>A0ACC2MXT7_PERAE</name>
<evidence type="ECO:0000313" key="1">
    <source>
        <dbReference type="EMBL" id="KAJ8650622.1"/>
    </source>
</evidence>
<dbReference type="EMBL" id="CM056809">
    <property type="protein sequence ID" value="KAJ8650622.1"/>
    <property type="molecule type" value="Genomic_DNA"/>
</dbReference>
<organism evidence="1 2">
    <name type="scientific">Persea americana</name>
    <name type="common">Avocado</name>
    <dbReference type="NCBI Taxonomy" id="3435"/>
    <lineage>
        <taxon>Eukaryota</taxon>
        <taxon>Viridiplantae</taxon>
        <taxon>Streptophyta</taxon>
        <taxon>Embryophyta</taxon>
        <taxon>Tracheophyta</taxon>
        <taxon>Spermatophyta</taxon>
        <taxon>Magnoliopsida</taxon>
        <taxon>Magnoliidae</taxon>
        <taxon>Laurales</taxon>
        <taxon>Lauraceae</taxon>
        <taxon>Persea</taxon>
    </lineage>
</organism>
<protein>
    <submittedName>
        <fullName evidence="1">Uncharacterized protein</fullName>
    </submittedName>
</protein>
<comment type="caution">
    <text evidence="1">The sequence shown here is derived from an EMBL/GenBank/DDBJ whole genome shotgun (WGS) entry which is preliminary data.</text>
</comment>
<accession>A0ACC2MXT7</accession>
<sequence length="106" mass="11936">MRITEDLAHSFAPGLYAFQLNELRAITKNFSSNFLSSEGGFGTVHKGYIDEKFQRGLKAQAVIVAVKLLNNDGLQGHHEWLVINFLSFREEIIVTKKMQGKVVLVD</sequence>
<reference evidence="1 2" key="1">
    <citation type="journal article" date="2022" name="Hortic Res">
        <title>A haplotype resolved chromosomal level avocado genome allows analysis of novel avocado genes.</title>
        <authorList>
            <person name="Nath O."/>
            <person name="Fletcher S.J."/>
            <person name="Hayward A."/>
            <person name="Shaw L.M."/>
            <person name="Masouleh A.K."/>
            <person name="Furtado A."/>
            <person name="Henry R.J."/>
            <person name="Mitter N."/>
        </authorList>
    </citation>
    <scope>NUCLEOTIDE SEQUENCE [LARGE SCALE GENOMIC DNA]</scope>
    <source>
        <strain evidence="2">cv. Hass</strain>
    </source>
</reference>
<gene>
    <name evidence="1" type="ORF">MRB53_003645</name>
</gene>
<evidence type="ECO:0000313" key="2">
    <source>
        <dbReference type="Proteomes" id="UP001234297"/>
    </source>
</evidence>
<dbReference type="Proteomes" id="UP001234297">
    <property type="component" value="Chromosome 1"/>
</dbReference>